<evidence type="ECO:0000313" key="3">
    <source>
        <dbReference type="Proteomes" id="UP000266922"/>
    </source>
</evidence>
<comment type="caution">
    <text evidence="2">The sequence shown here is derived from an EMBL/GenBank/DDBJ whole genome shotgun (WGS) entry which is preliminary data.</text>
</comment>
<dbReference type="Proteomes" id="UP000266922">
    <property type="component" value="Unassembled WGS sequence"/>
</dbReference>
<feature type="non-terminal residue" evidence="2">
    <location>
        <position position="84"/>
    </location>
</feature>
<dbReference type="AlphaFoldDB" id="A0A3L7D6D4"/>
<keyword evidence="1" id="KW-0472">Membrane</keyword>
<feature type="non-terminal residue" evidence="2">
    <location>
        <position position="1"/>
    </location>
</feature>
<keyword evidence="1" id="KW-1133">Transmembrane helix</keyword>
<evidence type="ECO:0000256" key="1">
    <source>
        <dbReference type="SAM" id="Phobius"/>
    </source>
</evidence>
<gene>
    <name evidence="2" type="ORF">D9548_16540</name>
</gene>
<keyword evidence="1" id="KW-0812">Transmembrane</keyword>
<proteinExistence type="predicted"/>
<feature type="transmembrane region" description="Helical" evidence="1">
    <location>
        <begin position="12"/>
        <end position="38"/>
    </location>
</feature>
<protein>
    <submittedName>
        <fullName evidence="2">Uncharacterized protein</fullName>
    </submittedName>
</protein>
<name>A0A3L7D6D4_GEOSE</name>
<accession>A0A3L7D6D4</accession>
<dbReference type="EMBL" id="RCTJ01000294">
    <property type="protein sequence ID" value="RLQ11783.1"/>
    <property type="molecule type" value="Genomic_DNA"/>
</dbReference>
<reference evidence="2 3" key="1">
    <citation type="submission" date="2018-10" db="EMBL/GenBank/DDBJ databases">
        <title>Geobacillus stearothermophilus in processing lines of powdered infant formula.</title>
        <authorList>
            <person name="Rhee M.S."/>
            <person name="Choi I.-G."/>
            <person name="Cho T.J."/>
            <person name="Park B."/>
        </authorList>
    </citation>
    <scope>NUCLEOTIDE SEQUENCE [LARGE SCALE GENOMIC DNA]</scope>
    <source>
        <strain evidence="2 3">FHS-PPGT130</strain>
    </source>
</reference>
<organism evidence="2 3">
    <name type="scientific">Geobacillus stearothermophilus</name>
    <name type="common">Bacillus stearothermophilus</name>
    <dbReference type="NCBI Taxonomy" id="1422"/>
    <lineage>
        <taxon>Bacteria</taxon>
        <taxon>Bacillati</taxon>
        <taxon>Bacillota</taxon>
        <taxon>Bacilli</taxon>
        <taxon>Bacillales</taxon>
        <taxon>Anoxybacillaceae</taxon>
        <taxon>Geobacillus</taxon>
    </lineage>
</organism>
<sequence length="84" mass="9618">ECGMLVHREHLLGLFVLLLTFYRKGALFSIPFGFYWIINTPEGGSCLMNRLAHHQGIHKFFFTLGLTLQLSKPVIKHLIHIVDA</sequence>
<evidence type="ECO:0000313" key="2">
    <source>
        <dbReference type="EMBL" id="RLQ11783.1"/>
    </source>
</evidence>